<organism evidence="1 2">
    <name type="scientific">Plakobranchus ocellatus</name>
    <dbReference type="NCBI Taxonomy" id="259542"/>
    <lineage>
        <taxon>Eukaryota</taxon>
        <taxon>Metazoa</taxon>
        <taxon>Spiralia</taxon>
        <taxon>Lophotrochozoa</taxon>
        <taxon>Mollusca</taxon>
        <taxon>Gastropoda</taxon>
        <taxon>Heterobranchia</taxon>
        <taxon>Euthyneura</taxon>
        <taxon>Panpulmonata</taxon>
        <taxon>Sacoglossa</taxon>
        <taxon>Placobranchoidea</taxon>
        <taxon>Plakobranchidae</taxon>
        <taxon>Plakobranchus</taxon>
    </lineage>
</organism>
<evidence type="ECO:0000313" key="2">
    <source>
        <dbReference type="Proteomes" id="UP000735302"/>
    </source>
</evidence>
<keyword evidence="2" id="KW-1185">Reference proteome</keyword>
<protein>
    <submittedName>
        <fullName evidence="1">Uncharacterized protein</fullName>
    </submittedName>
</protein>
<gene>
    <name evidence="1" type="ORF">PoB_007347900</name>
</gene>
<dbReference type="Proteomes" id="UP000735302">
    <property type="component" value="Unassembled WGS sequence"/>
</dbReference>
<accession>A0AAV4DRW2</accession>
<sequence length="75" mass="8468">MLAKFGCIVDLEKIETVSVICAIEELKEIDCSMELRSYDASLVSWCRLYRPAQDRCLRKAEAHSHTACSTASTRN</sequence>
<name>A0AAV4DRW2_9GAST</name>
<comment type="caution">
    <text evidence="1">The sequence shown here is derived from an EMBL/GenBank/DDBJ whole genome shotgun (WGS) entry which is preliminary data.</text>
</comment>
<evidence type="ECO:0000313" key="1">
    <source>
        <dbReference type="EMBL" id="GFO46974.1"/>
    </source>
</evidence>
<dbReference type="AlphaFoldDB" id="A0AAV4DRW2"/>
<dbReference type="EMBL" id="BLXT01008249">
    <property type="protein sequence ID" value="GFO46974.1"/>
    <property type="molecule type" value="Genomic_DNA"/>
</dbReference>
<reference evidence="1 2" key="1">
    <citation type="journal article" date="2021" name="Elife">
        <title>Chloroplast acquisition without the gene transfer in kleptoplastic sea slugs, Plakobranchus ocellatus.</title>
        <authorList>
            <person name="Maeda T."/>
            <person name="Takahashi S."/>
            <person name="Yoshida T."/>
            <person name="Shimamura S."/>
            <person name="Takaki Y."/>
            <person name="Nagai Y."/>
            <person name="Toyoda A."/>
            <person name="Suzuki Y."/>
            <person name="Arimoto A."/>
            <person name="Ishii H."/>
            <person name="Satoh N."/>
            <person name="Nishiyama T."/>
            <person name="Hasebe M."/>
            <person name="Maruyama T."/>
            <person name="Minagawa J."/>
            <person name="Obokata J."/>
            <person name="Shigenobu S."/>
        </authorList>
    </citation>
    <scope>NUCLEOTIDE SEQUENCE [LARGE SCALE GENOMIC DNA]</scope>
</reference>
<proteinExistence type="predicted"/>